<dbReference type="Pfam" id="PF13193">
    <property type="entry name" value="AMP-binding_C"/>
    <property type="match status" value="1"/>
</dbReference>
<feature type="compositionally biased region" description="Low complexity" evidence="3">
    <location>
        <begin position="868"/>
        <end position="891"/>
    </location>
</feature>
<evidence type="ECO:0000256" key="1">
    <source>
        <dbReference type="ARBA" id="ARBA00022450"/>
    </source>
</evidence>
<dbReference type="SUPFAM" id="SSF52777">
    <property type="entry name" value="CoA-dependent acyltransferases"/>
    <property type="match status" value="1"/>
</dbReference>
<dbReference type="GO" id="GO:0017000">
    <property type="term" value="P:antibiotic biosynthetic process"/>
    <property type="evidence" value="ECO:0007669"/>
    <property type="project" value="UniProtKB-ARBA"/>
</dbReference>
<dbReference type="InterPro" id="IPR009081">
    <property type="entry name" value="PP-bd_ACP"/>
</dbReference>
<evidence type="ECO:0000256" key="3">
    <source>
        <dbReference type="SAM" id="MobiDB-lite"/>
    </source>
</evidence>
<dbReference type="PROSITE" id="PS00012">
    <property type="entry name" value="PHOSPHOPANTETHEINE"/>
    <property type="match status" value="1"/>
</dbReference>
<dbReference type="PROSITE" id="PS50075">
    <property type="entry name" value="CARRIER"/>
    <property type="match status" value="1"/>
</dbReference>
<name>A0A9W6PJJ4_9ACTN</name>
<dbReference type="SUPFAM" id="SSF56801">
    <property type="entry name" value="Acetyl-CoA synthetase-like"/>
    <property type="match status" value="1"/>
</dbReference>
<dbReference type="PANTHER" id="PTHR45527:SF1">
    <property type="entry name" value="FATTY ACID SYNTHASE"/>
    <property type="match status" value="1"/>
</dbReference>
<dbReference type="Gene3D" id="3.40.50.12780">
    <property type="entry name" value="N-terminal domain of ligase-like"/>
    <property type="match status" value="1"/>
</dbReference>
<dbReference type="InterPro" id="IPR025110">
    <property type="entry name" value="AMP-bd_C"/>
</dbReference>
<feature type="domain" description="Carrier" evidence="4">
    <location>
        <begin position="890"/>
        <end position="965"/>
    </location>
</feature>
<feature type="region of interest" description="Disordered" evidence="3">
    <location>
        <begin position="858"/>
        <end position="891"/>
    </location>
</feature>
<dbReference type="GO" id="GO:0043041">
    <property type="term" value="P:amino acid activation for nonribosomal peptide biosynthetic process"/>
    <property type="evidence" value="ECO:0007669"/>
    <property type="project" value="TreeGrafter"/>
</dbReference>
<evidence type="ECO:0000313" key="5">
    <source>
        <dbReference type="EMBL" id="GLW56063.1"/>
    </source>
</evidence>
<dbReference type="NCBIfam" id="TIGR01733">
    <property type="entry name" value="AA-adenyl-dom"/>
    <property type="match status" value="1"/>
</dbReference>
<evidence type="ECO:0000259" key="4">
    <source>
        <dbReference type="PROSITE" id="PS50075"/>
    </source>
</evidence>
<dbReference type="AlphaFoldDB" id="A0A9W6PJJ4"/>
<keyword evidence="1" id="KW-0596">Phosphopantetheine</keyword>
<dbReference type="InterPro" id="IPR042099">
    <property type="entry name" value="ANL_N_sf"/>
</dbReference>
<proteinExistence type="predicted"/>
<protein>
    <recommendedName>
        <fullName evidence="4">Carrier domain-containing protein</fullName>
    </recommendedName>
</protein>
<dbReference type="GO" id="GO:0031177">
    <property type="term" value="F:phosphopantetheine binding"/>
    <property type="evidence" value="ECO:0007669"/>
    <property type="project" value="InterPro"/>
</dbReference>
<evidence type="ECO:0000313" key="6">
    <source>
        <dbReference type="Proteomes" id="UP001165143"/>
    </source>
</evidence>
<dbReference type="InterPro" id="IPR045851">
    <property type="entry name" value="AMP-bd_C_sf"/>
</dbReference>
<dbReference type="InterPro" id="IPR010071">
    <property type="entry name" value="AA_adenyl_dom"/>
</dbReference>
<keyword evidence="2" id="KW-0597">Phosphoprotein</keyword>
<gene>
    <name evidence="5" type="ORF">Kpho01_40740</name>
</gene>
<sequence>MSPRISPPPPAGPGSAADLFTGTAFDARPARACHGLVRRMPEGLAAERIAERLTAAQRSGALPADLRLWVEDVAAAAADPAAEALRAREAARATGHGGRLRAVLLRYADGAADLVLVAHRRAVDSAGLDLVARVLAGAADGAERLAVPGDLPRHTAAEAAPPAWGLGDARRAGTTGTVRIGPVEIASEPAPVLLAATALLLSRYADRERAVGLLTVDRADRDRFAAVHLPVDDGTPVTDLVRQAEAALAAAAPVGADRPVPAVGVVALSGQDEAYRPFLELPFPVTFTWGPRPDGAFVGRLDYDGAALHPEVAEQLARHVGRLTALLGAKPADSFGDRAPVGADVELLADEERAALLALGRPQPAPARPATTVHAAFARLAAERPGATALSDAARELTYAQLDEAATRMSAALAERGAGPGTFVGVCLERDADLVTTLLAVLKTGAAYVPMDPRYPVERLRYTTEDAGLRLVVTALDGFPALDGVTVVHPDALAGSAAAAPEPADDPDAPAYVIYTSGSTGRPKGVVVPHRNVGALLAATAEDMRLGPDDVWTLFHSSSFDFSVWEIWGCLLTGGHLVVVPYWVSRSPEEFHALLVRRRVTVLSQTPSAFASLRDVHLGQERPLALRLVVFGGEPLDVRSLELWFRREPHDRCRLVNMFGITETTVHVTTATVTPVEVAAGSRSVGTALPGWSLSVRDARGRVQPLGVPGEIYVGGAGVADRYLNRPELTAERFVDDPLTGERAYRSGDLGRLRPGGQLDHLGRIDDQVKVRGFRIELGEVRSVLLDDPTVSAGAVVLNQGDGDAAGVRLDAYVVLRPSGSVAEVRRRLREVLPEHMVPGTVTAVSEIPLTVNGKVDAARLPKPDQPPAAEAAPAAAPAAEAAAPAQAQAPAEESLADVVLRAWRATLGPEVGPDDDFFDLGGNSLLAVRLSAALRRAGLQSVPLRDLYLQPTAARLAEHLAARQAAGAGAERP</sequence>
<dbReference type="InterPro" id="IPR006162">
    <property type="entry name" value="Ppantetheine_attach_site"/>
</dbReference>
<dbReference type="InterPro" id="IPR000873">
    <property type="entry name" value="AMP-dep_synth/lig_dom"/>
</dbReference>
<evidence type="ECO:0000256" key="2">
    <source>
        <dbReference type="ARBA" id="ARBA00022553"/>
    </source>
</evidence>
<dbReference type="SMART" id="SM00823">
    <property type="entry name" value="PKS_PP"/>
    <property type="match status" value="1"/>
</dbReference>
<dbReference type="Pfam" id="PF00501">
    <property type="entry name" value="AMP-binding"/>
    <property type="match status" value="1"/>
</dbReference>
<dbReference type="Gene3D" id="3.30.559.30">
    <property type="entry name" value="Nonribosomal peptide synthetase, condensation domain"/>
    <property type="match status" value="1"/>
</dbReference>
<dbReference type="InterPro" id="IPR020845">
    <property type="entry name" value="AMP-binding_CS"/>
</dbReference>
<dbReference type="EMBL" id="BSRX01000023">
    <property type="protein sequence ID" value="GLW56063.1"/>
    <property type="molecule type" value="Genomic_DNA"/>
</dbReference>
<dbReference type="SUPFAM" id="SSF47336">
    <property type="entry name" value="ACP-like"/>
    <property type="match status" value="1"/>
</dbReference>
<comment type="caution">
    <text evidence="5">The sequence shown here is derived from an EMBL/GenBank/DDBJ whole genome shotgun (WGS) entry which is preliminary data.</text>
</comment>
<reference evidence="5" key="1">
    <citation type="submission" date="2023-02" db="EMBL/GenBank/DDBJ databases">
        <title>Kitasatospora phosalacinea NBRC 14362.</title>
        <authorList>
            <person name="Ichikawa N."/>
            <person name="Sato H."/>
            <person name="Tonouchi N."/>
        </authorList>
    </citation>
    <scope>NUCLEOTIDE SEQUENCE</scope>
    <source>
        <strain evidence="5">NBRC 14362</strain>
    </source>
</reference>
<dbReference type="InterPro" id="IPR036736">
    <property type="entry name" value="ACP-like_sf"/>
</dbReference>
<dbReference type="InterPro" id="IPR020806">
    <property type="entry name" value="PKS_PP-bd"/>
</dbReference>
<dbReference type="Pfam" id="PF00550">
    <property type="entry name" value="PP-binding"/>
    <property type="match status" value="1"/>
</dbReference>
<dbReference type="FunFam" id="3.40.50.980:FF:000001">
    <property type="entry name" value="Non-ribosomal peptide synthetase"/>
    <property type="match status" value="1"/>
</dbReference>
<dbReference type="Gene3D" id="3.30.300.30">
    <property type="match status" value="1"/>
</dbReference>
<dbReference type="GO" id="GO:0005737">
    <property type="term" value="C:cytoplasm"/>
    <property type="evidence" value="ECO:0007669"/>
    <property type="project" value="TreeGrafter"/>
</dbReference>
<dbReference type="GO" id="GO:0044550">
    <property type="term" value="P:secondary metabolite biosynthetic process"/>
    <property type="evidence" value="ECO:0007669"/>
    <property type="project" value="TreeGrafter"/>
</dbReference>
<dbReference type="Proteomes" id="UP001165143">
    <property type="component" value="Unassembled WGS sequence"/>
</dbReference>
<accession>A0A9W6PJJ4</accession>
<dbReference type="PROSITE" id="PS00455">
    <property type="entry name" value="AMP_BINDING"/>
    <property type="match status" value="1"/>
</dbReference>
<dbReference type="PANTHER" id="PTHR45527">
    <property type="entry name" value="NONRIBOSOMAL PEPTIDE SYNTHETASE"/>
    <property type="match status" value="1"/>
</dbReference>
<dbReference type="Gene3D" id="1.10.1200.10">
    <property type="entry name" value="ACP-like"/>
    <property type="match status" value="1"/>
</dbReference>
<dbReference type="FunFam" id="3.40.50.12780:FF:000012">
    <property type="entry name" value="Non-ribosomal peptide synthetase"/>
    <property type="match status" value="1"/>
</dbReference>
<organism evidence="5 6">
    <name type="scientific">Kitasatospora phosalacinea</name>
    <dbReference type="NCBI Taxonomy" id="2065"/>
    <lineage>
        <taxon>Bacteria</taxon>
        <taxon>Bacillati</taxon>
        <taxon>Actinomycetota</taxon>
        <taxon>Actinomycetes</taxon>
        <taxon>Kitasatosporales</taxon>
        <taxon>Streptomycetaceae</taxon>
        <taxon>Kitasatospora</taxon>
    </lineage>
</organism>